<proteinExistence type="predicted"/>
<sequence>MHQQTHQPVRLLCRLYGVSPSGFYAWRDRPASMRAREDGRLLERIRQVHGESRQTYGSPRVHAGLQRDGESVGRRRVARLMRDHAIRGCSADLYRRCPGVDRFYASVDNQVHELTVDRPDQVWVTDVTYLKVSGTWRYLATVMDRYSRRLLGWSLGAGRTANLTRRALARALRQRKPPAGTLLHSDRGVEFLAGDFKRMLANAGLVQSVNRPHRMTDNAHMESWNKSMKSDLYHRQSFTSEGTLRSAVQSYIDFYNNKRLHSALGYRSPVEFEASAANQPVSTFA</sequence>
<evidence type="ECO:0000313" key="2">
    <source>
        <dbReference type="EMBL" id="MFC5527843.1"/>
    </source>
</evidence>
<dbReference type="Pfam" id="PF13333">
    <property type="entry name" value="rve_2"/>
    <property type="match status" value="1"/>
</dbReference>
<dbReference type="SUPFAM" id="SSF53098">
    <property type="entry name" value="Ribonuclease H-like"/>
    <property type="match status" value="1"/>
</dbReference>
<dbReference type="NCBIfam" id="NF033516">
    <property type="entry name" value="transpos_IS3"/>
    <property type="match status" value="1"/>
</dbReference>
<gene>
    <name evidence="2" type="ORF">ACFPPA_19040</name>
</gene>
<dbReference type="InterPro" id="IPR050900">
    <property type="entry name" value="Transposase_IS3/IS150/IS904"/>
</dbReference>
<dbReference type="InterPro" id="IPR012337">
    <property type="entry name" value="RNaseH-like_sf"/>
</dbReference>
<protein>
    <submittedName>
        <fullName evidence="2">IS3 family transposase</fullName>
    </submittedName>
</protein>
<keyword evidence="3" id="KW-1185">Reference proteome</keyword>
<dbReference type="Gene3D" id="3.30.420.10">
    <property type="entry name" value="Ribonuclease H-like superfamily/Ribonuclease H"/>
    <property type="match status" value="1"/>
</dbReference>
<feature type="domain" description="Integrase catalytic" evidence="1">
    <location>
        <begin position="115"/>
        <end position="277"/>
    </location>
</feature>
<dbReference type="EMBL" id="JBHSNF010000012">
    <property type="protein sequence ID" value="MFC5527843.1"/>
    <property type="molecule type" value="Genomic_DNA"/>
</dbReference>
<dbReference type="InterPro" id="IPR048020">
    <property type="entry name" value="Transpos_IS3"/>
</dbReference>
<dbReference type="Proteomes" id="UP001596114">
    <property type="component" value="Unassembled WGS sequence"/>
</dbReference>
<dbReference type="RefSeq" id="WP_377322844.1">
    <property type="nucleotide sequence ID" value="NZ_JBHSNF010000012.1"/>
</dbReference>
<name>A0ABW0QTQ6_9GAMM</name>
<dbReference type="InterPro" id="IPR036397">
    <property type="entry name" value="RNaseH_sf"/>
</dbReference>
<evidence type="ECO:0000313" key="3">
    <source>
        <dbReference type="Proteomes" id="UP001596114"/>
    </source>
</evidence>
<comment type="caution">
    <text evidence="2">The sequence shown here is derived from an EMBL/GenBank/DDBJ whole genome shotgun (WGS) entry which is preliminary data.</text>
</comment>
<dbReference type="InterPro" id="IPR001584">
    <property type="entry name" value="Integrase_cat-core"/>
</dbReference>
<organism evidence="2 3">
    <name type="scientific">Rhodanobacter ginsengisoli</name>
    <dbReference type="NCBI Taxonomy" id="418646"/>
    <lineage>
        <taxon>Bacteria</taxon>
        <taxon>Pseudomonadati</taxon>
        <taxon>Pseudomonadota</taxon>
        <taxon>Gammaproteobacteria</taxon>
        <taxon>Lysobacterales</taxon>
        <taxon>Rhodanobacteraceae</taxon>
        <taxon>Rhodanobacter</taxon>
    </lineage>
</organism>
<dbReference type="PROSITE" id="PS50994">
    <property type="entry name" value="INTEGRASE"/>
    <property type="match status" value="1"/>
</dbReference>
<accession>A0ABW0QTQ6</accession>
<dbReference type="InterPro" id="IPR025948">
    <property type="entry name" value="HTH-like_dom"/>
</dbReference>
<dbReference type="Pfam" id="PF00665">
    <property type="entry name" value="rve"/>
    <property type="match status" value="1"/>
</dbReference>
<dbReference type="PANTHER" id="PTHR46889:SF4">
    <property type="entry name" value="TRANSPOSASE INSO FOR INSERTION SEQUENCE ELEMENT IS911B-RELATED"/>
    <property type="match status" value="1"/>
</dbReference>
<dbReference type="Pfam" id="PF13276">
    <property type="entry name" value="HTH_21"/>
    <property type="match status" value="1"/>
</dbReference>
<reference evidence="3" key="1">
    <citation type="journal article" date="2019" name="Int. J. Syst. Evol. Microbiol.">
        <title>The Global Catalogue of Microorganisms (GCM) 10K type strain sequencing project: providing services to taxonomists for standard genome sequencing and annotation.</title>
        <authorList>
            <consortium name="The Broad Institute Genomics Platform"/>
            <consortium name="The Broad Institute Genome Sequencing Center for Infectious Disease"/>
            <person name="Wu L."/>
            <person name="Ma J."/>
        </authorList>
    </citation>
    <scope>NUCLEOTIDE SEQUENCE [LARGE SCALE GENOMIC DNA]</scope>
    <source>
        <strain evidence="3">CGMCC 1.16619</strain>
    </source>
</reference>
<dbReference type="PANTHER" id="PTHR46889">
    <property type="entry name" value="TRANSPOSASE INSF FOR INSERTION SEQUENCE IS3B-RELATED"/>
    <property type="match status" value="1"/>
</dbReference>
<evidence type="ECO:0000259" key="1">
    <source>
        <dbReference type="PROSITE" id="PS50994"/>
    </source>
</evidence>